<name>A0A1D6JMJ4_MAIZE</name>
<dbReference type="PANTHER" id="PTHR31061:SF24">
    <property type="entry name" value="LD22376P"/>
    <property type="match status" value="1"/>
</dbReference>
<dbReference type="ExpressionAtlas" id="A0A1D6JMJ4">
    <property type="expression patterns" value="baseline and differential"/>
</dbReference>
<organism evidence="1">
    <name type="scientific">Zea mays</name>
    <name type="common">Maize</name>
    <dbReference type="NCBI Taxonomy" id="4577"/>
    <lineage>
        <taxon>Eukaryota</taxon>
        <taxon>Viridiplantae</taxon>
        <taxon>Streptophyta</taxon>
        <taxon>Embryophyta</taxon>
        <taxon>Tracheophyta</taxon>
        <taxon>Spermatophyta</taxon>
        <taxon>Magnoliopsida</taxon>
        <taxon>Liliopsida</taxon>
        <taxon>Poales</taxon>
        <taxon>Poaceae</taxon>
        <taxon>PACMAD clade</taxon>
        <taxon>Panicoideae</taxon>
        <taxon>Andropogonodae</taxon>
        <taxon>Andropogoneae</taxon>
        <taxon>Tripsacinae</taxon>
        <taxon>Zea</taxon>
    </lineage>
</organism>
<dbReference type="STRING" id="4577.A0A1D6JMJ4"/>
<dbReference type="PaxDb" id="4577-GRMZM2G137367_P01"/>
<evidence type="ECO:0000313" key="1">
    <source>
        <dbReference type="EMBL" id="ONL93282.1"/>
    </source>
</evidence>
<proteinExistence type="predicted"/>
<gene>
    <name evidence="1" type="ORF">ZEAMMB73_Zm00001d027494</name>
</gene>
<protein>
    <submittedName>
        <fullName evidence="1">D8Ertd354e protein</fullName>
    </submittedName>
</protein>
<accession>A0A1D6JMJ4</accession>
<dbReference type="InParanoid" id="A0A1D6JMJ4"/>
<sequence length="275" mass="31757">MASCRRRRLSGSRTWRCPRRASRRRRRARCCEPRRWRRRARIRESDAGAVPYADFLRLCCDAAGPDAGPSVARALDESGSVIVLEKTVFLRPDMVEQIWKVAGSEVCDCREEPLHEVQLQHRRCHGDEHGLQRSAGRFLLAIRYSDSMQYSRSNLFGMQYSRKRYFVLEDAALRCFKSAPSSKGELSYVSSTNQKYTRGNENVFDAFFCSATRCAGGFFHGVRSLSFGVDLQEIRLMGVLQRIAITYLLTALCEIWIRGDEDVDYGYDLLKRYRY</sequence>
<dbReference type="PANTHER" id="PTHR31061">
    <property type="entry name" value="LD22376P"/>
    <property type="match status" value="1"/>
</dbReference>
<dbReference type="EMBL" id="CM007647">
    <property type="protein sequence ID" value="ONL93282.1"/>
    <property type="molecule type" value="Genomic_DNA"/>
</dbReference>
<dbReference type="AlphaFoldDB" id="A0A1D6JMJ4"/>
<reference evidence="1" key="1">
    <citation type="submission" date="2015-12" db="EMBL/GenBank/DDBJ databases">
        <title>Update maize B73 reference genome by single molecule sequencing technologies.</title>
        <authorList>
            <consortium name="Maize Genome Sequencing Project"/>
            <person name="Ware D."/>
        </authorList>
    </citation>
    <scope>NUCLEOTIDE SEQUENCE [LARGE SCALE GENOMIC DNA]</scope>
    <source>
        <tissue evidence="1">Seedling</tissue>
    </source>
</reference>